<evidence type="ECO:0000259" key="2">
    <source>
        <dbReference type="Pfam" id="PF23598"/>
    </source>
</evidence>
<protein>
    <recommendedName>
        <fullName evidence="2">Disease resistance R13L4/SHOC-2-like LRR domain-containing protein</fullName>
    </recommendedName>
</protein>
<evidence type="ECO:0000256" key="1">
    <source>
        <dbReference type="ARBA" id="ARBA00022737"/>
    </source>
</evidence>
<feature type="domain" description="Disease resistance R13L4/SHOC-2-like LRR" evidence="2">
    <location>
        <begin position="15"/>
        <end position="126"/>
    </location>
</feature>
<dbReference type="AlphaFoldDB" id="A0A067JUY1"/>
<keyword evidence="4" id="KW-1185">Reference proteome</keyword>
<dbReference type="SUPFAM" id="SSF52058">
    <property type="entry name" value="L domain-like"/>
    <property type="match status" value="1"/>
</dbReference>
<evidence type="ECO:0000313" key="4">
    <source>
        <dbReference type="Proteomes" id="UP000027138"/>
    </source>
</evidence>
<organism evidence="3 4">
    <name type="scientific">Jatropha curcas</name>
    <name type="common">Barbados nut</name>
    <dbReference type="NCBI Taxonomy" id="180498"/>
    <lineage>
        <taxon>Eukaryota</taxon>
        <taxon>Viridiplantae</taxon>
        <taxon>Streptophyta</taxon>
        <taxon>Embryophyta</taxon>
        <taxon>Tracheophyta</taxon>
        <taxon>Spermatophyta</taxon>
        <taxon>Magnoliopsida</taxon>
        <taxon>eudicotyledons</taxon>
        <taxon>Gunneridae</taxon>
        <taxon>Pentapetalae</taxon>
        <taxon>rosids</taxon>
        <taxon>fabids</taxon>
        <taxon>Malpighiales</taxon>
        <taxon>Euphorbiaceae</taxon>
        <taxon>Crotonoideae</taxon>
        <taxon>Jatropheae</taxon>
        <taxon>Jatropha</taxon>
    </lineage>
</organism>
<accession>A0A067JUY1</accession>
<dbReference type="InterPro" id="IPR055414">
    <property type="entry name" value="LRR_R13L4/SHOC2-like"/>
</dbReference>
<dbReference type="Gene3D" id="3.80.10.10">
    <property type="entry name" value="Ribonuclease Inhibitor"/>
    <property type="match status" value="1"/>
</dbReference>
<reference evidence="3 4" key="1">
    <citation type="journal article" date="2014" name="PLoS ONE">
        <title>Global Analysis of Gene Expression Profiles in Physic Nut (Jatropha curcas L.) Seedlings Exposed to Salt Stress.</title>
        <authorList>
            <person name="Zhang L."/>
            <person name="Zhang C."/>
            <person name="Wu P."/>
            <person name="Chen Y."/>
            <person name="Li M."/>
            <person name="Jiang H."/>
            <person name="Wu G."/>
        </authorList>
    </citation>
    <scope>NUCLEOTIDE SEQUENCE [LARGE SCALE GENOMIC DNA]</scope>
    <source>
        <strain evidence="4">cv. GZQX0401</strain>
        <tissue evidence="3">Young leaves</tissue>
    </source>
</reference>
<dbReference type="STRING" id="180498.A0A067JUY1"/>
<dbReference type="PANTHER" id="PTHR15140:SF37">
    <property type="entry name" value="UBIQUITIN-LIKE DOMAIN-CONTAINING PROTEIN"/>
    <property type="match status" value="1"/>
</dbReference>
<dbReference type="PANTHER" id="PTHR15140">
    <property type="entry name" value="TUBULIN-SPECIFIC CHAPERONE E"/>
    <property type="match status" value="1"/>
</dbReference>
<name>A0A067JUY1_JATCU</name>
<keyword evidence="1" id="KW-0677">Repeat</keyword>
<gene>
    <name evidence="3" type="ORF">JCGZ_17796</name>
</gene>
<evidence type="ECO:0000313" key="3">
    <source>
        <dbReference type="EMBL" id="KDP26638.1"/>
    </source>
</evidence>
<dbReference type="EMBL" id="KK914893">
    <property type="protein sequence ID" value="KDP26638.1"/>
    <property type="molecule type" value="Genomic_DNA"/>
</dbReference>
<proteinExistence type="predicted"/>
<dbReference type="InterPro" id="IPR032675">
    <property type="entry name" value="LRR_dom_sf"/>
</dbReference>
<dbReference type="Proteomes" id="UP000027138">
    <property type="component" value="Unassembled WGS sequence"/>
</dbReference>
<dbReference type="OrthoDB" id="850200at2759"/>
<dbReference type="Pfam" id="PF23598">
    <property type="entry name" value="LRR_14"/>
    <property type="match status" value="1"/>
</dbReference>
<sequence length="196" mass="22184">MGLPVSLFPDEFARFSPPSLLQQLYLHGGLVETPRWLTSMSNLTRLSLSFSNLTESPTLVLQFLPKLKYLVLWQTYKATYIGKEFCQAGGFPELETLTIDSNFLVDWSEIVNGAFPRLRSLNIRCFSLRFLPEGLQNIATLEELSLHSMDGDLARRLKSEENYKLKHISKLSASYIRQGIPSCSYVGSPQSVLECI</sequence>